<comment type="caution">
    <text evidence="1">The sequence shown here is derived from an EMBL/GenBank/DDBJ whole genome shotgun (WGS) entry which is preliminary data.</text>
</comment>
<reference evidence="1 2" key="1">
    <citation type="submission" date="2019-07" db="EMBL/GenBank/DDBJ databases">
        <title>Whole genome shotgun sequence of Aneurinibacillus danicus NBRC 102444.</title>
        <authorList>
            <person name="Hosoyama A."/>
            <person name="Uohara A."/>
            <person name="Ohji S."/>
            <person name="Ichikawa N."/>
        </authorList>
    </citation>
    <scope>NUCLEOTIDE SEQUENCE [LARGE SCALE GENOMIC DNA]</scope>
    <source>
        <strain evidence="1 2">NBRC 102444</strain>
    </source>
</reference>
<evidence type="ECO:0000313" key="1">
    <source>
        <dbReference type="EMBL" id="GEN33751.1"/>
    </source>
</evidence>
<gene>
    <name evidence="1" type="ORF">ADA01nite_12110</name>
</gene>
<proteinExistence type="predicted"/>
<accession>A0A511V6E9</accession>
<name>A0A511V6E9_9BACL</name>
<organism evidence="1 2">
    <name type="scientific">Aneurinibacillus danicus</name>
    <dbReference type="NCBI Taxonomy" id="267746"/>
    <lineage>
        <taxon>Bacteria</taxon>
        <taxon>Bacillati</taxon>
        <taxon>Bacillota</taxon>
        <taxon>Bacilli</taxon>
        <taxon>Bacillales</taxon>
        <taxon>Paenibacillaceae</taxon>
        <taxon>Aneurinibacillus group</taxon>
        <taxon>Aneurinibacillus</taxon>
    </lineage>
</organism>
<dbReference type="Proteomes" id="UP000321157">
    <property type="component" value="Unassembled WGS sequence"/>
</dbReference>
<dbReference type="RefSeq" id="WP_146809072.1">
    <property type="nucleotide sequence ID" value="NZ_BJXX01000052.1"/>
</dbReference>
<dbReference type="EMBL" id="BJXX01000052">
    <property type="protein sequence ID" value="GEN33751.1"/>
    <property type="molecule type" value="Genomic_DNA"/>
</dbReference>
<evidence type="ECO:0000313" key="2">
    <source>
        <dbReference type="Proteomes" id="UP000321157"/>
    </source>
</evidence>
<sequence>MRFPIAMADKTIHFRDIFKLSDAQKRKIIDTAPQDTQRGWRNRDTGIKVELEDDQPDHVLNEKNTRTIGKDEITLYDENIVELTKHARERISERIDGSADKNRRPKSESMYKIISLIKESDMVHPEAEWKGHPRLTYTVTYSKEERFDISISFRKRGHKQVVVVTVTDDLQPLKEQIMDKPGMMEQLEAFKLALLKDYEENEE</sequence>
<keyword evidence="2" id="KW-1185">Reference proteome</keyword>
<dbReference type="OrthoDB" id="9833600at2"/>
<dbReference type="AlphaFoldDB" id="A0A511V6E9"/>
<protein>
    <submittedName>
        <fullName evidence="1">Uncharacterized protein</fullName>
    </submittedName>
</protein>